<keyword evidence="2" id="KW-1185">Reference proteome</keyword>
<gene>
    <name evidence="1" type="ORF">TPR58_08540</name>
</gene>
<dbReference type="RefSeq" id="WP_346246210.1">
    <property type="nucleotide sequence ID" value="NZ_JBDIZK010000004.1"/>
</dbReference>
<organism evidence="1 2">
    <name type="scientific">Sphingomonas rustica</name>
    <dbReference type="NCBI Taxonomy" id="3103142"/>
    <lineage>
        <taxon>Bacteria</taxon>
        <taxon>Pseudomonadati</taxon>
        <taxon>Pseudomonadota</taxon>
        <taxon>Alphaproteobacteria</taxon>
        <taxon>Sphingomonadales</taxon>
        <taxon>Sphingomonadaceae</taxon>
        <taxon>Sphingomonas</taxon>
    </lineage>
</organism>
<protein>
    <submittedName>
        <fullName evidence="1">Uncharacterized protein</fullName>
    </submittedName>
</protein>
<name>A0ABV0B6L0_9SPHN</name>
<evidence type="ECO:0000313" key="2">
    <source>
        <dbReference type="Proteomes" id="UP001427805"/>
    </source>
</evidence>
<sequence length="109" mass="11813">MSMLAMLLVLALQDVSGPPADDRATPAAPRRFDTRISPRCVIDPDAITVCAQRPDADRLKPLDSPEEQRAFGPAAVQLSPNSRLRLRAENSGNPTLSAPRAMIDFTLAF</sequence>
<proteinExistence type="predicted"/>
<accession>A0ABV0B6L0</accession>
<dbReference type="EMBL" id="JBDIZK010000004">
    <property type="protein sequence ID" value="MEN3747214.1"/>
    <property type="molecule type" value="Genomic_DNA"/>
</dbReference>
<comment type="caution">
    <text evidence="1">The sequence shown here is derived from an EMBL/GenBank/DDBJ whole genome shotgun (WGS) entry which is preliminary data.</text>
</comment>
<evidence type="ECO:0000313" key="1">
    <source>
        <dbReference type="EMBL" id="MEN3747214.1"/>
    </source>
</evidence>
<dbReference type="Proteomes" id="UP001427805">
    <property type="component" value="Unassembled WGS sequence"/>
</dbReference>
<reference evidence="1 2" key="1">
    <citation type="submission" date="2024-05" db="EMBL/GenBank/DDBJ databases">
        <title>Sphingomonas sp. HF-S3 16S ribosomal RNA gene Genome sequencing and assembly.</title>
        <authorList>
            <person name="Lee H."/>
        </authorList>
    </citation>
    <scope>NUCLEOTIDE SEQUENCE [LARGE SCALE GENOMIC DNA]</scope>
    <source>
        <strain evidence="1 2">HF-S3</strain>
    </source>
</reference>